<dbReference type="SUPFAM" id="SSF55961">
    <property type="entry name" value="Bet v1-like"/>
    <property type="match status" value="1"/>
</dbReference>
<dbReference type="InterPro" id="IPR013538">
    <property type="entry name" value="ASHA1/2-like_C"/>
</dbReference>
<evidence type="ECO:0000259" key="2">
    <source>
        <dbReference type="Pfam" id="PF08327"/>
    </source>
</evidence>
<dbReference type="InterPro" id="IPR023393">
    <property type="entry name" value="START-like_dom_sf"/>
</dbReference>
<dbReference type="Gene3D" id="3.30.530.20">
    <property type="match status" value="1"/>
</dbReference>
<evidence type="ECO:0000256" key="1">
    <source>
        <dbReference type="ARBA" id="ARBA00006817"/>
    </source>
</evidence>
<reference evidence="3 4" key="1">
    <citation type="submission" date="2019-03" db="EMBL/GenBank/DDBJ databases">
        <title>Deep-cultivation of Planctomycetes and their phenomic and genomic characterization uncovers novel biology.</title>
        <authorList>
            <person name="Wiegand S."/>
            <person name="Jogler M."/>
            <person name="Boedeker C."/>
            <person name="Pinto D."/>
            <person name="Vollmers J."/>
            <person name="Rivas-Marin E."/>
            <person name="Kohn T."/>
            <person name="Peeters S.H."/>
            <person name="Heuer A."/>
            <person name="Rast P."/>
            <person name="Oberbeckmann S."/>
            <person name="Bunk B."/>
            <person name="Jeske O."/>
            <person name="Meyerdierks A."/>
            <person name="Storesund J.E."/>
            <person name="Kallscheuer N."/>
            <person name="Luecker S."/>
            <person name="Lage O.M."/>
            <person name="Pohl T."/>
            <person name="Merkel B.J."/>
            <person name="Hornburger P."/>
            <person name="Mueller R.-W."/>
            <person name="Bruemmer F."/>
            <person name="Labrenz M."/>
            <person name="Spormann A.M."/>
            <person name="Op den Camp H."/>
            <person name="Overmann J."/>
            <person name="Amann R."/>
            <person name="Jetten M.S.M."/>
            <person name="Mascher T."/>
            <person name="Medema M.H."/>
            <person name="Devos D.P."/>
            <person name="Kaster A.-K."/>
            <person name="Ovreas L."/>
            <person name="Rohde M."/>
            <person name="Galperin M.Y."/>
            <person name="Jogler C."/>
        </authorList>
    </citation>
    <scope>NUCLEOTIDE SEQUENCE [LARGE SCALE GENOMIC DNA]</scope>
    <source>
        <strain evidence="3 4">V144</strain>
    </source>
</reference>
<dbReference type="EMBL" id="CP037920">
    <property type="protein sequence ID" value="QDT96453.1"/>
    <property type="molecule type" value="Genomic_DNA"/>
</dbReference>
<evidence type="ECO:0000313" key="3">
    <source>
        <dbReference type="EMBL" id="QDT96453.1"/>
    </source>
</evidence>
<evidence type="ECO:0000313" key="4">
    <source>
        <dbReference type="Proteomes" id="UP000318704"/>
    </source>
</evidence>
<dbReference type="KEGG" id="gaw:V144x_19100"/>
<organism evidence="3 4">
    <name type="scientific">Gimesia aquarii</name>
    <dbReference type="NCBI Taxonomy" id="2527964"/>
    <lineage>
        <taxon>Bacteria</taxon>
        <taxon>Pseudomonadati</taxon>
        <taxon>Planctomycetota</taxon>
        <taxon>Planctomycetia</taxon>
        <taxon>Planctomycetales</taxon>
        <taxon>Planctomycetaceae</taxon>
        <taxon>Gimesia</taxon>
    </lineage>
</organism>
<dbReference type="AlphaFoldDB" id="A0A517VTW5"/>
<sequence>MTIEFTVSDIIPASPQAVYDTWLDSEGHTKMTGSPAHATAKVGESFDAWEGHITGKNLELEPGKRIVQSWRAADYTESDGLSQIEITLDPVEGGTKITLTHSNVPDNQTGHQAGWLSHYFEPMKHYFGGSK</sequence>
<feature type="domain" description="Activator of Hsp90 ATPase homologue 1/2-like C-terminal" evidence="2">
    <location>
        <begin position="13"/>
        <end position="127"/>
    </location>
</feature>
<proteinExistence type="inferred from homology"/>
<protein>
    <recommendedName>
        <fullName evidence="2">Activator of Hsp90 ATPase homologue 1/2-like C-terminal domain-containing protein</fullName>
    </recommendedName>
</protein>
<comment type="similarity">
    <text evidence="1">Belongs to the AHA1 family.</text>
</comment>
<dbReference type="Pfam" id="PF08327">
    <property type="entry name" value="AHSA1"/>
    <property type="match status" value="1"/>
</dbReference>
<name>A0A517VTW5_9PLAN</name>
<accession>A0A517VTW5</accession>
<gene>
    <name evidence="3" type="ORF">V144x_19100</name>
</gene>
<dbReference type="RefSeq" id="WP_144984595.1">
    <property type="nucleotide sequence ID" value="NZ_CP037920.1"/>
</dbReference>
<dbReference type="Proteomes" id="UP000318704">
    <property type="component" value="Chromosome"/>
</dbReference>